<sequence length="132" mass="13913">ATRACLAWMGAMGVVFVVGGHWIMRAFTDDAAIIAHGVAALQVVALAQPGQAIGIVLAGSLRGAGDTRFPMVTTGLAMWAIRLPIAWLCGITLGFGLAGVYFGWVLDSLVLGLVTWWRYRAGGWKARTVAIA</sequence>
<dbReference type="InterPro" id="IPR050222">
    <property type="entry name" value="MATE_MdtK"/>
</dbReference>
<keyword evidence="1" id="KW-0813">Transport</keyword>
<proteinExistence type="predicted"/>
<dbReference type="GO" id="GO:0042910">
    <property type="term" value="F:xenobiotic transmembrane transporter activity"/>
    <property type="evidence" value="ECO:0007669"/>
    <property type="project" value="InterPro"/>
</dbReference>
<name>A0A6J4VMF6_9BACT</name>
<keyword evidence="2" id="KW-0472">Membrane</keyword>
<dbReference type="PANTHER" id="PTHR43298:SF2">
    <property type="entry name" value="FMN_FAD EXPORTER YEEO-RELATED"/>
    <property type="match status" value="1"/>
</dbReference>
<evidence type="ECO:0000256" key="1">
    <source>
        <dbReference type="ARBA" id="ARBA00022448"/>
    </source>
</evidence>
<dbReference type="GO" id="GO:0005886">
    <property type="term" value="C:plasma membrane"/>
    <property type="evidence" value="ECO:0007669"/>
    <property type="project" value="TreeGrafter"/>
</dbReference>
<evidence type="ECO:0008006" key="4">
    <source>
        <dbReference type="Google" id="ProtNLM"/>
    </source>
</evidence>
<dbReference type="EMBL" id="CADCWM010000814">
    <property type="protein sequence ID" value="CAA9581484.1"/>
    <property type="molecule type" value="Genomic_DNA"/>
</dbReference>
<dbReference type="InterPro" id="IPR002528">
    <property type="entry name" value="MATE_fam"/>
</dbReference>
<protein>
    <recommendedName>
        <fullName evidence="4">MATE family efflux transporter</fullName>
    </recommendedName>
</protein>
<dbReference type="Pfam" id="PF01554">
    <property type="entry name" value="MatE"/>
    <property type="match status" value="1"/>
</dbReference>
<evidence type="ECO:0000256" key="2">
    <source>
        <dbReference type="SAM" id="Phobius"/>
    </source>
</evidence>
<gene>
    <name evidence="3" type="ORF">AVDCRST_MAG88-3392</name>
</gene>
<accession>A0A6J4VMF6</accession>
<feature type="non-terminal residue" evidence="3">
    <location>
        <position position="1"/>
    </location>
</feature>
<keyword evidence="2" id="KW-0812">Transmembrane</keyword>
<feature type="transmembrane region" description="Helical" evidence="2">
    <location>
        <begin position="7"/>
        <end position="27"/>
    </location>
</feature>
<dbReference type="PANTHER" id="PTHR43298">
    <property type="entry name" value="MULTIDRUG RESISTANCE PROTEIN NORM-RELATED"/>
    <property type="match status" value="1"/>
</dbReference>
<reference evidence="3" key="1">
    <citation type="submission" date="2020-02" db="EMBL/GenBank/DDBJ databases">
        <authorList>
            <person name="Meier V. D."/>
        </authorList>
    </citation>
    <scope>NUCLEOTIDE SEQUENCE</scope>
    <source>
        <strain evidence="3">AVDCRST_MAG88</strain>
    </source>
</reference>
<organism evidence="3">
    <name type="scientific">uncultured Thermomicrobiales bacterium</name>
    <dbReference type="NCBI Taxonomy" id="1645740"/>
    <lineage>
        <taxon>Bacteria</taxon>
        <taxon>Pseudomonadati</taxon>
        <taxon>Thermomicrobiota</taxon>
        <taxon>Thermomicrobia</taxon>
        <taxon>Thermomicrobiales</taxon>
        <taxon>environmental samples</taxon>
    </lineage>
</organism>
<dbReference type="AlphaFoldDB" id="A0A6J4VMF6"/>
<keyword evidence="2" id="KW-1133">Transmembrane helix</keyword>
<evidence type="ECO:0000313" key="3">
    <source>
        <dbReference type="EMBL" id="CAA9581484.1"/>
    </source>
</evidence>
<feature type="transmembrane region" description="Helical" evidence="2">
    <location>
        <begin position="33"/>
        <end position="57"/>
    </location>
</feature>
<feature type="transmembrane region" description="Helical" evidence="2">
    <location>
        <begin position="69"/>
        <end position="95"/>
    </location>
</feature>
<dbReference type="GO" id="GO:0015297">
    <property type="term" value="F:antiporter activity"/>
    <property type="evidence" value="ECO:0007669"/>
    <property type="project" value="InterPro"/>
</dbReference>